<evidence type="ECO:0000313" key="1">
    <source>
        <dbReference type="EMBL" id="DBA19584.1"/>
    </source>
</evidence>
<sequence length="85" mass="9724">MSGGGETMGMGYVIIKKREEKIHFLGLYVPLLWMRWTLSRTECKGQGGRFHSKGPIFKGQNGSFYHSFFQGICLNEPDRGLRKLL</sequence>
<proteinExistence type="predicted"/>
<name>A0AAV2ZYP0_PYXAD</name>
<dbReference type="EMBL" id="DYDO01000008">
    <property type="protein sequence ID" value="DBA19584.1"/>
    <property type="molecule type" value="Genomic_DNA"/>
</dbReference>
<keyword evidence="2" id="KW-1185">Reference proteome</keyword>
<accession>A0AAV2ZYP0</accession>
<comment type="caution">
    <text evidence="1">The sequence shown here is derived from an EMBL/GenBank/DDBJ whole genome shotgun (WGS) entry which is preliminary data.</text>
</comment>
<dbReference type="Proteomes" id="UP001181693">
    <property type="component" value="Unassembled WGS sequence"/>
</dbReference>
<dbReference type="AlphaFoldDB" id="A0AAV2ZYP0"/>
<reference evidence="1" key="1">
    <citation type="thesis" date="2020" institute="ProQuest LLC" country="789 East Eisenhower Parkway, Ann Arbor, MI, USA">
        <title>Comparative Genomics and Chromosome Evolution.</title>
        <authorList>
            <person name="Mudd A.B."/>
        </authorList>
    </citation>
    <scope>NUCLEOTIDE SEQUENCE</scope>
    <source>
        <strain evidence="1">1538</strain>
        <tissue evidence="1">Blood</tissue>
    </source>
</reference>
<gene>
    <name evidence="1" type="ORF">GDO54_015390</name>
</gene>
<protein>
    <submittedName>
        <fullName evidence="1">Uncharacterized protein</fullName>
    </submittedName>
</protein>
<evidence type="ECO:0000313" key="2">
    <source>
        <dbReference type="Proteomes" id="UP001181693"/>
    </source>
</evidence>
<organism evidence="1 2">
    <name type="scientific">Pyxicephalus adspersus</name>
    <name type="common">African bullfrog</name>
    <dbReference type="NCBI Taxonomy" id="30357"/>
    <lineage>
        <taxon>Eukaryota</taxon>
        <taxon>Metazoa</taxon>
        <taxon>Chordata</taxon>
        <taxon>Craniata</taxon>
        <taxon>Vertebrata</taxon>
        <taxon>Euteleostomi</taxon>
        <taxon>Amphibia</taxon>
        <taxon>Batrachia</taxon>
        <taxon>Anura</taxon>
        <taxon>Neobatrachia</taxon>
        <taxon>Ranoidea</taxon>
        <taxon>Pyxicephalidae</taxon>
        <taxon>Pyxicephalinae</taxon>
        <taxon>Pyxicephalus</taxon>
    </lineage>
</organism>